<keyword evidence="3" id="KW-1133">Transmembrane helix</keyword>
<evidence type="ECO:0000313" key="5">
    <source>
        <dbReference type="Proteomes" id="UP001498398"/>
    </source>
</evidence>
<keyword evidence="3" id="KW-0472">Membrane</keyword>
<evidence type="ECO:0000313" key="4">
    <source>
        <dbReference type="EMBL" id="KAK7461660.1"/>
    </source>
</evidence>
<protein>
    <submittedName>
        <fullName evidence="4">Uncharacterized protein</fullName>
    </submittedName>
</protein>
<reference evidence="4 5" key="1">
    <citation type="submission" date="2024-01" db="EMBL/GenBank/DDBJ databases">
        <title>A draft genome for the cacao thread blight pathogen Marasmiellus scandens.</title>
        <authorList>
            <person name="Baruah I.K."/>
            <person name="Leung J."/>
            <person name="Bukari Y."/>
            <person name="Amoako-Attah I."/>
            <person name="Meinhardt L.W."/>
            <person name="Bailey B.A."/>
            <person name="Cohen S.P."/>
        </authorList>
    </citation>
    <scope>NUCLEOTIDE SEQUENCE [LARGE SCALE GENOMIC DNA]</scope>
    <source>
        <strain evidence="4 5">GH-19</strain>
    </source>
</reference>
<feature type="coiled-coil region" evidence="1">
    <location>
        <begin position="425"/>
        <end position="475"/>
    </location>
</feature>
<keyword evidence="1" id="KW-0175">Coiled coil</keyword>
<evidence type="ECO:0000256" key="3">
    <source>
        <dbReference type="SAM" id="Phobius"/>
    </source>
</evidence>
<organism evidence="4 5">
    <name type="scientific">Marasmiellus scandens</name>
    <dbReference type="NCBI Taxonomy" id="2682957"/>
    <lineage>
        <taxon>Eukaryota</taxon>
        <taxon>Fungi</taxon>
        <taxon>Dikarya</taxon>
        <taxon>Basidiomycota</taxon>
        <taxon>Agaricomycotina</taxon>
        <taxon>Agaricomycetes</taxon>
        <taxon>Agaricomycetidae</taxon>
        <taxon>Agaricales</taxon>
        <taxon>Marasmiineae</taxon>
        <taxon>Omphalotaceae</taxon>
        <taxon>Marasmiellus</taxon>
    </lineage>
</organism>
<keyword evidence="3" id="KW-0812">Transmembrane</keyword>
<dbReference type="Gene3D" id="2.60.120.260">
    <property type="entry name" value="Galactose-binding domain-like"/>
    <property type="match status" value="1"/>
</dbReference>
<name>A0ABR1JLW6_9AGAR</name>
<comment type="caution">
    <text evidence="4">The sequence shown here is derived from an EMBL/GenBank/DDBJ whole genome shotgun (WGS) entry which is preliminary data.</text>
</comment>
<proteinExistence type="predicted"/>
<keyword evidence="5" id="KW-1185">Reference proteome</keyword>
<gene>
    <name evidence="4" type="ORF">VKT23_008087</name>
</gene>
<dbReference type="EMBL" id="JBANRG010000012">
    <property type="protein sequence ID" value="KAK7461660.1"/>
    <property type="molecule type" value="Genomic_DNA"/>
</dbReference>
<dbReference type="CDD" id="cd12087">
    <property type="entry name" value="TM_EGFR-like"/>
    <property type="match status" value="1"/>
</dbReference>
<evidence type="ECO:0000256" key="1">
    <source>
        <dbReference type="SAM" id="Coils"/>
    </source>
</evidence>
<evidence type="ECO:0000256" key="2">
    <source>
        <dbReference type="SAM" id="MobiDB-lite"/>
    </source>
</evidence>
<feature type="compositionally biased region" description="Polar residues" evidence="2">
    <location>
        <begin position="324"/>
        <end position="341"/>
    </location>
</feature>
<dbReference type="Proteomes" id="UP001498398">
    <property type="component" value="Unassembled WGS sequence"/>
</dbReference>
<accession>A0ABR1JLW6</accession>
<feature type="region of interest" description="Disordered" evidence="2">
    <location>
        <begin position="323"/>
        <end position="351"/>
    </location>
</feature>
<sequence>MTADPVTIIIDDWDMTDEQDFVGDPGGWSFPEYPGIFNSTVTVPDFTDNGSFIYKFDGISVTLFGITPPSAFPLGFNISVPAFDGSNIQKIKTYTPYAYPAMSQSGQFYISPTLSSTSQIKIGILGAHGLALDYALVTVDESTDLKDRTIFVDDSNPEIMWDDSWEEQQNHAISVDCSLPEQPHSFKTFPSDFDFTANIYPHGNRSQISNTTGSSFTFQFAGTSIAIFGFSPGLVDGVHFFLGMNFTLDSNTTTKVFTQDSLGGSSGNTLTNFKYFNASSLEAGNHTITGVITKVAGESAANIDYITYTPSFISIRDKPVFQAISGSDTPDPNNNGSTPHNSGDDTPPRHSSVASIVGGVIGGCMGVALVVGILWLIVKRRRKNRKVTRVSDPFDLQFPTDANQNRSGKGFLAAVSQVGSNDDQVNSLIQQRNNLSEEVRSIRAQSARTRESRTRAGLEDQMREMQLQVNALTSEIRMFATPPSYGD</sequence>
<feature type="transmembrane region" description="Helical" evidence="3">
    <location>
        <begin position="356"/>
        <end position="378"/>
    </location>
</feature>